<dbReference type="EMBL" id="BJXA01000039">
    <property type="protein sequence ID" value="GEM40668.1"/>
    <property type="molecule type" value="Genomic_DNA"/>
</dbReference>
<dbReference type="Proteomes" id="UP000321424">
    <property type="component" value="Unassembled WGS sequence"/>
</dbReference>
<dbReference type="RefSeq" id="WP_147136340.1">
    <property type="nucleotide sequence ID" value="NZ_BJXA01000039.1"/>
</dbReference>
<evidence type="ECO:0000259" key="2">
    <source>
        <dbReference type="Pfam" id="PF00487"/>
    </source>
</evidence>
<evidence type="ECO:0000313" key="3">
    <source>
        <dbReference type="EMBL" id="GEM40668.1"/>
    </source>
</evidence>
<keyword evidence="1" id="KW-0472">Membrane</keyword>
<reference evidence="3 4" key="1">
    <citation type="submission" date="2019-07" db="EMBL/GenBank/DDBJ databases">
        <title>Whole genome shotgun sequence of Nocardia ninae NBRC 108245.</title>
        <authorList>
            <person name="Hosoyama A."/>
            <person name="Uohara A."/>
            <person name="Ohji S."/>
            <person name="Ichikawa N."/>
        </authorList>
    </citation>
    <scope>NUCLEOTIDE SEQUENCE [LARGE SCALE GENOMIC DNA]</scope>
    <source>
        <strain evidence="3 4">NBRC 108245</strain>
    </source>
</reference>
<protein>
    <recommendedName>
        <fullName evidence="2">Fatty acid desaturase domain-containing protein</fullName>
    </recommendedName>
</protein>
<evidence type="ECO:0000313" key="4">
    <source>
        <dbReference type="Proteomes" id="UP000321424"/>
    </source>
</evidence>
<dbReference type="GO" id="GO:0006629">
    <property type="term" value="P:lipid metabolic process"/>
    <property type="evidence" value="ECO:0007669"/>
    <property type="project" value="InterPro"/>
</dbReference>
<proteinExistence type="predicted"/>
<dbReference type="AlphaFoldDB" id="A0A511MKK6"/>
<keyword evidence="1" id="KW-0812">Transmembrane</keyword>
<dbReference type="Pfam" id="PF00487">
    <property type="entry name" value="FA_desaturase"/>
    <property type="match status" value="1"/>
</dbReference>
<feature type="transmembrane region" description="Helical" evidence="1">
    <location>
        <begin position="66"/>
        <end position="87"/>
    </location>
</feature>
<feature type="transmembrane region" description="Helical" evidence="1">
    <location>
        <begin position="199"/>
        <end position="219"/>
    </location>
</feature>
<organism evidence="3 4">
    <name type="scientific">Nocardia ninae NBRC 108245</name>
    <dbReference type="NCBI Taxonomy" id="1210091"/>
    <lineage>
        <taxon>Bacteria</taxon>
        <taxon>Bacillati</taxon>
        <taxon>Actinomycetota</taxon>
        <taxon>Actinomycetes</taxon>
        <taxon>Mycobacteriales</taxon>
        <taxon>Nocardiaceae</taxon>
        <taxon>Nocardia</taxon>
    </lineage>
</organism>
<keyword evidence="4" id="KW-1185">Reference proteome</keyword>
<name>A0A511MKK6_9NOCA</name>
<feature type="transmembrane region" description="Helical" evidence="1">
    <location>
        <begin position="41"/>
        <end position="59"/>
    </location>
</feature>
<accession>A0A511MKK6</accession>
<feature type="domain" description="Fatty acid desaturase" evidence="2">
    <location>
        <begin position="73"/>
        <end position="340"/>
    </location>
</feature>
<gene>
    <name evidence="3" type="ORF">NN4_51870</name>
</gene>
<dbReference type="OrthoDB" id="696651at2"/>
<sequence length="361" mass="41395">MRLATRLPGERCLAEDDADRISSIREQIMLVGDRWRTRHPWIGGHQDAIGMTIFVAAILGMVGDSALYAVGVLPWWVTIVVTAFWLSLLHELEHDLIHSMYFRTNKWVHNAMILGVWVFRPSTINPWVRRRLHLHHHEVSGTESDLEERGITNGQRWGGHRLLSLLDTMLGIYTRPFRTHRIVNEYVARAARDAADARFLAVTVPLGYFPLGAVHYGLWHIAIGVHVYELFGGNVPHNAAYHAMNFLAVTLLAPNAIRTFCLHFVSSNLHYYGDVEAHNVLQQTQVWTAKWLWPMQALCFNFGGTHAIHHFLVRDPFYVREAIRRECQVILRERGVRFNDFGTFRRGNRFSLGSLAGPVEP</sequence>
<evidence type="ECO:0000256" key="1">
    <source>
        <dbReference type="SAM" id="Phobius"/>
    </source>
</evidence>
<comment type="caution">
    <text evidence="3">The sequence shown here is derived from an EMBL/GenBank/DDBJ whole genome shotgun (WGS) entry which is preliminary data.</text>
</comment>
<keyword evidence="1" id="KW-1133">Transmembrane helix</keyword>
<dbReference type="InterPro" id="IPR005804">
    <property type="entry name" value="FA_desaturase_dom"/>
</dbReference>